<keyword evidence="3" id="KW-1185">Reference proteome</keyword>
<proteinExistence type="predicted"/>
<name>A0AAD1VUC7_PELCU</name>
<gene>
    <name evidence="2" type="ORF">PECUL_23A003035</name>
</gene>
<accession>A0AAD1VUC7</accession>
<feature type="compositionally biased region" description="Polar residues" evidence="1">
    <location>
        <begin position="15"/>
        <end position="25"/>
    </location>
</feature>
<reference evidence="2" key="1">
    <citation type="submission" date="2022-03" db="EMBL/GenBank/DDBJ databases">
        <authorList>
            <person name="Alioto T."/>
            <person name="Alioto T."/>
            <person name="Gomez Garrido J."/>
        </authorList>
    </citation>
    <scope>NUCLEOTIDE SEQUENCE</scope>
</reference>
<sequence>MAGSGGMEKPLEGANLSSASTSSTHCPLGLRAKRVSTRKYLPHTWRATRRKRSTIPTTSSAHHTIPNGKTLDSRLNAKGYQLSHNPGAREAPQHCYNAPQCGLSPQSRSDSHRGIG</sequence>
<protein>
    <submittedName>
        <fullName evidence="2">Uncharacterized protein</fullName>
    </submittedName>
</protein>
<organism evidence="2 3">
    <name type="scientific">Pelobates cultripes</name>
    <name type="common">Western spadefoot toad</name>
    <dbReference type="NCBI Taxonomy" id="61616"/>
    <lineage>
        <taxon>Eukaryota</taxon>
        <taxon>Metazoa</taxon>
        <taxon>Chordata</taxon>
        <taxon>Craniata</taxon>
        <taxon>Vertebrata</taxon>
        <taxon>Euteleostomi</taxon>
        <taxon>Amphibia</taxon>
        <taxon>Batrachia</taxon>
        <taxon>Anura</taxon>
        <taxon>Pelobatoidea</taxon>
        <taxon>Pelobatidae</taxon>
        <taxon>Pelobates</taxon>
    </lineage>
</organism>
<evidence type="ECO:0000313" key="3">
    <source>
        <dbReference type="Proteomes" id="UP001295444"/>
    </source>
</evidence>
<dbReference type="EMBL" id="OW240913">
    <property type="protein sequence ID" value="CAH2255475.1"/>
    <property type="molecule type" value="Genomic_DNA"/>
</dbReference>
<dbReference type="AlphaFoldDB" id="A0AAD1VUC7"/>
<evidence type="ECO:0000256" key="1">
    <source>
        <dbReference type="SAM" id="MobiDB-lite"/>
    </source>
</evidence>
<feature type="region of interest" description="Disordered" evidence="1">
    <location>
        <begin position="1"/>
        <end position="116"/>
    </location>
</feature>
<dbReference type="Proteomes" id="UP001295444">
    <property type="component" value="Chromosome 02"/>
</dbReference>
<evidence type="ECO:0000313" key="2">
    <source>
        <dbReference type="EMBL" id="CAH2255475.1"/>
    </source>
</evidence>
<feature type="compositionally biased region" description="Basic residues" evidence="1">
    <location>
        <begin position="31"/>
        <end position="53"/>
    </location>
</feature>